<accession>A0ABP1D7T2</accession>
<feature type="transmembrane region" description="Helical" evidence="1">
    <location>
        <begin position="178"/>
        <end position="205"/>
    </location>
</feature>
<keyword evidence="1" id="KW-1133">Transmembrane helix</keyword>
<feature type="domain" description="DUF6535" evidence="2">
    <location>
        <begin position="23"/>
        <end position="205"/>
    </location>
</feature>
<keyword evidence="4" id="KW-1185">Reference proteome</keyword>
<sequence length="450" mass="50497">MSQLHTDATDGPPTALTADAAWWNTTAKAVREVDEAKIKDHKEDVDTLLVFGGLFSAIMTTLLVESYKTLQQDPADATLKVLEHISQQLNSFTINNTTSLVNNAIPPFMLLPSFNPSVSAICTNVAWFASLIISLVVASFGMLVKQWLREFLAGEYTSPQARLRIRCFRYPGLAQWRVFEIVAILPLLLQLALALFLIGLCFFTSSVHPSIAWTSVPLIAIWAGLFLAATLAPAFSPRCPYKTTFLKGPMQSLRRFLAKWPHIHPPPSGVRRLAQVTTRLIWFYILPLSPAWPDGNPGNGLEDGIFLIEEDDIVVDVPNDLDVLVEVDFIQTDDNLLRNALLDQRFLQVHRNGRDIVSFILRIVSHRTDTAVSYGSQEPRDLRRLSKELWYAVTYVLSSLLSQQLTLWMTYNTEQRAKFSDWMQPAVVLLLSMSSFPLPPMCSLGTLLPI</sequence>
<evidence type="ECO:0000313" key="4">
    <source>
        <dbReference type="Proteomes" id="UP001497453"/>
    </source>
</evidence>
<feature type="transmembrane region" description="Helical" evidence="1">
    <location>
        <begin position="211"/>
        <end position="232"/>
    </location>
</feature>
<organism evidence="3 4">
    <name type="scientific">Somion occarium</name>
    <dbReference type="NCBI Taxonomy" id="3059160"/>
    <lineage>
        <taxon>Eukaryota</taxon>
        <taxon>Fungi</taxon>
        <taxon>Dikarya</taxon>
        <taxon>Basidiomycota</taxon>
        <taxon>Agaricomycotina</taxon>
        <taxon>Agaricomycetes</taxon>
        <taxon>Polyporales</taxon>
        <taxon>Cerrenaceae</taxon>
        <taxon>Somion</taxon>
    </lineage>
</organism>
<feature type="transmembrane region" description="Helical" evidence="1">
    <location>
        <begin position="118"/>
        <end position="144"/>
    </location>
</feature>
<dbReference type="InterPro" id="IPR045338">
    <property type="entry name" value="DUF6535"/>
</dbReference>
<feature type="transmembrane region" description="Helical" evidence="1">
    <location>
        <begin position="389"/>
        <end position="411"/>
    </location>
</feature>
<evidence type="ECO:0000313" key="3">
    <source>
        <dbReference type="EMBL" id="CAL1702774.1"/>
    </source>
</evidence>
<proteinExistence type="predicted"/>
<gene>
    <name evidence="3" type="ORF">GFSPODELE1_LOCUS4215</name>
</gene>
<protein>
    <recommendedName>
        <fullName evidence="2">DUF6535 domain-containing protein</fullName>
    </recommendedName>
</protein>
<name>A0ABP1D7T2_9APHY</name>
<dbReference type="EMBL" id="OZ037945">
    <property type="protein sequence ID" value="CAL1702774.1"/>
    <property type="molecule type" value="Genomic_DNA"/>
</dbReference>
<keyword evidence="1" id="KW-0472">Membrane</keyword>
<dbReference type="Proteomes" id="UP001497453">
    <property type="component" value="Chromosome 2"/>
</dbReference>
<feature type="transmembrane region" description="Helical" evidence="1">
    <location>
        <begin position="423"/>
        <end position="448"/>
    </location>
</feature>
<reference evidence="4" key="1">
    <citation type="submission" date="2024-04" db="EMBL/GenBank/DDBJ databases">
        <authorList>
            <person name="Shaw F."/>
            <person name="Minotto A."/>
        </authorList>
    </citation>
    <scope>NUCLEOTIDE SEQUENCE [LARGE SCALE GENOMIC DNA]</scope>
</reference>
<keyword evidence="1" id="KW-0812">Transmembrane</keyword>
<feature type="transmembrane region" description="Helical" evidence="1">
    <location>
        <begin position="47"/>
        <end position="64"/>
    </location>
</feature>
<dbReference type="Pfam" id="PF20153">
    <property type="entry name" value="DUF6535"/>
    <property type="match status" value="1"/>
</dbReference>
<evidence type="ECO:0000256" key="1">
    <source>
        <dbReference type="SAM" id="Phobius"/>
    </source>
</evidence>
<evidence type="ECO:0000259" key="2">
    <source>
        <dbReference type="Pfam" id="PF20153"/>
    </source>
</evidence>